<keyword evidence="2" id="KW-0547">Nucleotide-binding</keyword>
<protein>
    <submittedName>
        <fullName evidence="6">Uncharacterized protein</fullName>
    </submittedName>
</protein>
<evidence type="ECO:0000256" key="5">
    <source>
        <dbReference type="ARBA" id="ARBA00023242"/>
    </source>
</evidence>
<dbReference type="GO" id="GO:0080188">
    <property type="term" value="P:gene silencing by siRNA-directed DNA methylation"/>
    <property type="evidence" value="ECO:0007669"/>
    <property type="project" value="InterPro"/>
</dbReference>
<keyword evidence="3" id="KW-0347">Helicase</keyword>
<keyword evidence="5" id="KW-0539">Nucleus</keyword>
<name>A0AAN8YT46_SOLBU</name>
<comment type="subcellular location">
    <subcellularLocation>
        <location evidence="1">Nucleus</location>
    </subcellularLocation>
</comment>
<organism evidence="6 7">
    <name type="scientific">Solanum bulbocastanum</name>
    <name type="common">Wild potato</name>
    <dbReference type="NCBI Taxonomy" id="147425"/>
    <lineage>
        <taxon>Eukaryota</taxon>
        <taxon>Viridiplantae</taxon>
        <taxon>Streptophyta</taxon>
        <taxon>Embryophyta</taxon>
        <taxon>Tracheophyta</taxon>
        <taxon>Spermatophyta</taxon>
        <taxon>Magnoliopsida</taxon>
        <taxon>eudicotyledons</taxon>
        <taxon>Gunneridae</taxon>
        <taxon>Pentapetalae</taxon>
        <taxon>asterids</taxon>
        <taxon>lamiids</taxon>
        <taxon>Solanales</taxon>
        <taxon>Solanaceae</taxon>
        <taxon>Solanoideae</taxon>
        <taxon>Solaneae</taxon>
        <taxon>Solanum</taxon>
    </lineage>
</organism>
<comment type="caution">
    <text evidence="6">The sequence shown here is derived from an EMBL/GenBank/DDBJ whole genome shotgun (WGS) entry which is preliminary data.</text>
</comment>
<evidence type="ECO:0000256" key="1">
    <source>
        <dbReference type="ARBA" id="ARBA00004123"/>
    </source>
</evidence>
<evidence type="ECO:0000313" key="6">
    <source>
        <dbReference type="EMBL" id="KAK6803477.1"/>
    </source>
</evidence>
<dbReference type="GO" id="GO:0005524">
    <property type="term" value="F:ATP binding"/>
    <property type="evidence" value="ECO:0007669"/>
    <property type="project" value="UniProtKB-KW"/>
</dbReference>
<dbReference type="PANTHER" id="PTHR45821">
    <property type="entry name" value="SNF2 DOMAIN-CONTAINING PROTEIN CLASSY 2-RELATED"/>
    <property type="match status" value="1"/>
</dbReference>
<keyword evidence="7" id="KW-1185">Reference proteome</keyword>
<keyword evidence="4" id="KW-0067">ATP-binding</keyword>
<evidence type="ECO:0000256" key="4">
    <source>
        <dbReference type="ARBA" id="ARBA00022840"/>
    </source>
</evidence>
<dbReference type="GO" id="GO:0005634">
    <property type="term" value="C:nucleus"/>
    <property type="evidence" value="ECO:0007669"/>
    <property type="project" value="UniProtKB-SubCell"/>
</dbReference>
<reference evidence="6 7" key="1">
    <citation type="submission" date="2024-02" db="EMBL/GenBank/DDBJ databases">
        <title>de novo genome assembly of Solanum bulbocastanum strain 11H21.</title>
        <authorList>
            <person name="Hosaka A.J."/>
        </authorList>
    </citation>
    <scope>NUCLEOTIDE SEQUENCE [LARGE SCALE GENOMIC DNA]</scope>
    <source>
        <tissue evidence="6">Young leaves</tissue>
    </source>
</reference>
<evidence type="ECO:0000256" key="3">
    <source>
        <dbReference type="ARBA" id="ARBA00022806"/>
    </source>
</evidence>
<evidence type="ECO:0000256" key="2">
    <source>
        <dbReference type="ARBA" id="ARBA00022741"/>
    </source>
</evidence>
<dbReference type="PANTHER" id="PTHR45821:SF24">
    <property type="entry name" value="HELICASE C-TERMINAL DOMAIN-CONTAINING PROTEIN"/>
    <property type="match status" value="1"/>
</dbReference>
<accession>A0AAN8YT46</accession>
<dbReference type="GO" id="GO:0004386">
    <property type="term" value="F:helicase activity"/>
    <property type="evidence" value="ECO:0007669"/>
    <property type="project" value="UniProtKB-KW"/>
</dbReference>
<dbReference type="EMBL" id="JBANQN010000001">
    <property type="protein sequence ID" value="KAK6803477.1"/>
    <property type="molecule type" value="Genomic_DNA"/>
</dbReference>
<keyword evidence="3" id="KW-0378">Hydrolase</keyword>
<dbReference type="AlphaFoldDB" id="A0AAN8YT46"/>
<proteinExistence type="predicted"/>
<sequence length="79" mass="8985">MQSGQLSDCQLGNHHRVLNEQIGLICSACSYVNLESKYIFSPFRTRGRYKRKYFGESPSLLDIDGFIVSYFSATQDSPI</sequence>
<dbReference type="InterPro" id="IPR044567">
    <property type="entry name" value="CLSY/DRD1"/>
</dbReference>
<dbReference type="Proteomes" id="UP001371456">
    <property type="component" value="Unassembled WGS sequence"/>
</dbReference>
<evidence type="ECO:0000313" key="7">
    <source>
        <dbReference type="Proteomes" id="UP001371456"/>
    </source>
</evidence>
<gene>
    <name evidence="6" type="ORF">RDI58_001261</name>
</gene>